<gene>
    <name evidence="2" type="ORF">QQF64_011598</name>
</gene>
<reference evidence="2 3" key="1">
    <citation type="submission" date="2023-09" db="EMBL/GenBank/DDBJ databases">
        <authorList>
            <person name="Wang M."/>
        </authorList>
    </citation>
    <scope>NUCLEOTIDE SEQUENCE [LARGE SCALE GENOMIC DNA]</scope>
    <source>
        <strain evidence="2">GT-2023</strain>
        <tissue evidence="2">Liver</tissue>
    </source>
</reference>
<keyword evidence="1" id="KW-0732">Signal</keyword>
<sequence length="146" mass="16507">MVSCLFHCVLVFAGKCVKSFAAHCPHTAPVPREHKHSHRFIDAICNPLLRFHPRIHRHTVATCQLMRPGKVLSNPIVLPFHRTDTAGQRTERWRDCVRERLTQSGRPPPSLSLFLSLFLSLHLHLQHCRALIVLNLVVSSSAVAGF</sequence>
<organism evidence="2 3">
    <name type="scientific">Cirrhinus molitorella</name>
    <name type="common">mud carp</name>
    <dbReference type="NCBI Taxonomy" id="172907"/>
    <lineage>
        <taxon>Eukaryota</taxon>
        <taxon>Metazoa</taxon>
        <taxon>Chordata</taxon>
        <taxon>Craniata</taxon>
        <taxon>Vertebrata</taxon>
        <taxon>Euteleostomi</taxon>
        <taxon>Actinopterygii</taxon>
        <taxon>Neopterygii</taxon>
        <taxon>Teleostei</taxon>
        <taxon>Ostariophysi</taxon>
        <taxon>Cypriniformes</taxon>
        <taxon>Cyprinidae</taxon>
        <taxon>Labeoninae</taxon>
        <taxon>Labeonini</taxon>
        <taxon>Cirrhinus</taxon>
    </lineage>
</organism>
<accession>A0ABR3M2T1</accession>
<proteinExistence type="predicted"/>
<evidence type="ECO:0000256" key="1">
    <source>
        <dbReference type="SAM" id="SignalP"/>
    </source>
</evidence>
<comment type="caution">
    <text evidence="2">The sequence shown here is derived from an EMBL/GenBank/DDBJ whole genome shotgun (WGS) entry which is preliminary data.</text>
</comment>
<evidence type="ECO:0000313" key="3">
    <source>
        <dbReference type="Proteomes" id="UP001558613"/>
    </source>
</evidence>
<protein>
    <recommendedName>
        <fullName evidence="4">Secreted protein</fullName>
    </recommendedName>
</protein>
<feature type="signal peptide" evidence="1">
    <location>
        <begin position="1"/>
        <end position="21"/>
    </location>
</feature>
<evidence type="ECO:0008006" key="4">
    <source>
        <dbReference type="Google" id="ProtNLM"/>
    </source>
</evidence>
<keyword evidence="3" id="KW-1185">Reference proteome</keyword>
<dbReference type="Proteomes" id="UP001558613">
    <property type="component" value="Unassembled WGS sequence"/>
</dbReference>
<evidence type="ECO:0000313" key="2">
    <source>
        <dbReference type="EMBL" id="KAL1258354.1"/>
    </source>
</evidence>
<dbReference type="EMBL" id="JAYMGO010000017">
    <property type="protein sequence ID" value="KAL1258354.1"/>
    <property type="molecule type" value="Genomic_DNA"/>
</dbReference>
<feature type="chain" id="PRO_5046655973" description="Secreted protein" evidence="1">
    <location>
        <begin position="22"/>
        <end position="146"/>
    </location>
</feature>
<name>A0ABR3M2T1_9TELE</name>